<dbReference type="SUPFAM" id="SSF51905">
    <property type="entry name" value="FAD/NAD(P)-binding domain"/>
    <property type="match status" value="1"/>
</dbReference>
<dbReference type="InterPro" id="IPR000172">
    <property type="entry name" value="GMC_OxRdtase_N"/>
</dbReference>
<protein>
    <recommendedName>
        <fullName evidence="14">Cholesterol oxidase</fullName>
        <ecNumber evidence="13">1.1.3.6</ecNumber>
        <ecNumber evidence="11">5.3.3.1</ecNumber>
    </recommendedName>
    <alternativeName>
        <fullName evidence="15">Cholesterol isomerase</fullName>
    </alternativeName>
</protein>
<evidence type="ECO:0000256" key="13">
    <source>
        <dbReference type="ARBA" id="ARBA00049723"/>
    </source>
</evidence>
<evidence type="ECO:0000256" key="14">
    <source>
        <dbReference type="ARBA" id="ARBA00049744"/>
    </source>
</evidence>
<evidence type="ECO:0000256" key="4">
    <source>
        <dbReference type="ARBA" id="ARBA00022630"/>
    </source>
</evidence>
<evidence type="ECO:0000256" key="6">
    <source>
        <dbReference type="ARBA" id="ARBA00023002"/>
    </source>
</evidence>
<dbReference type="Pfam" id="PF00732">
    <property type="entry name" value="GMC_oxred_N"/>
    <property type="match status" value="1"/>
</dbReference>
<keyword evidence="10" id="KW-0413">Isomerase</keyword>
<evidence type="ECO:0000256" key="10">
    <source>
        <dbReference type="ARBA" id="ARBA00023235"/>
    </source>
</evidence>
<dbReference type="EMBL" id="BAABAA010000030">
    <property type="protein sequence ID" value="GAA3600714.1"/>
    <property type="molecule type" value="Genomic_DNA"/>
</dbReference>
<keyword evidence="3" id="KW-0153">Cholesterol metabolism</keyword>
<evidence type="ECO:0000259" key="18">
    <source>
        <dbReference type="Pfam" id="PF05199"/>
    </source>
</evidence>
<keyword evidence="5" id="KW-0274">FAD</keyword>
<evidence type="ECO:0000256" key="3">
    <source>
        <dbReference type="ARBA" id="ARBA00022548"/>
    </source>
</evidence>
<feature type="domain" description="Glucose-methanol-choline oxidoreductase C-terminal" evidence="18">
    <location>
        <begin position="442"/>
        <end position="497"/>
    </location>
</feature>
<dbReference type="InterPro" id="IPR007867">
    <property type="entry name" value="GMC_OxRtase_C"/>
</dbReference>
<comment type="pathway">
    <text evidence="12">Steroid metabolism; cholesterol degradation.</text>
</comment>
<dbReference type="Pfam" id="PF05199">
    <property type="entry name" value="GMC_oxred_C"/>
    <property type="match status" value="1"/>
</dbReference>
<reference evidence="20" key="1">
    <citation type="journal article" date="2019" name="Int. J. Syst. Evol. Microbiol.">
        <title>The Global Catalogue of Microorganisms (GCM) 10K type strain sequencing project: providing services to taxonomists for standard genome sequencing and annotation.</title>
        <authorList>
            <consortium name="The Broad Institute Genomics Platform"/>
            <consortium name="The Broad Institute Genome Sequencing Center for Infectious Disease"/>
            <person name="Wu L."/>
            <person name="Ma J."/>
        </authorList>
    </citation>
    <scope>NUCLEOTIDE SEQUENCE [LARGE SCALE GENOMIC DNA]</scope>
    <source>
        <strain evidence="20">JCM 16928</strain>
    </source>
</reference>
<keyword evidence="4" id="KW-0285">Flavoprotein</keyword>
<keyword evidence="6" id="KW-0560">Oxidoreductase</keyword>
<dbReference type="Pfam" id="PF00890">
    <property type="entry name" value="FAD_binding_2"/>
    <property type="match status" value="1"/>
</dbReference>
<evidence type="ECO:0000256" key="12">
    <source>
        <dbReference type="ARBA" id="ARBA00049645"/>
    </source>
</evidence>
<comment type="caution">
    <text evidence="19">The sequence shown here is derived from an EMBL/GenBank/DDBJ whole genome shotgun (WGS) entry which is preliminary data.</text>
</comment>
<comment type="similarity">
    <text evidence="2">Belongs to the GMC oxidoreductase family.</text>
</comment>
<evidence type="ECO:0000256" key="2">
    <source>
        <dbReference type="ARBA" id="ARBA00010790"/>
    </source>
</evidence>
<name>A0ABP6Z8T5_9ACTN</name>
<dbReference type="InterPro" id="IPR052542">
    <property type="entry name" value="Cholesterol_Oxidase"/>
</dbReference>
<gene>
    <name evidence="19" type="ORF">GCM10022235_85850</name>
</gene>
<evidence type="ECO:0000256" key="1">
    <source>
        <dbReference type="ARBA" id="ARBA00001974"/>
    </source>
</evidence>
<evidence type="ECO:0000256" key="8">
    <source>
        <dbReference type="ARBA" id="ARBA00023166"/>
    </source>
</evidence>
<evidence type="ECO:0000256" key="15">
    <source>
        <dbReference type="ARBA" id="ARBA00049778"/>
    </source>
</evidence>
<proteinExistence type="inferred from homology"/>
<dbReference type="InterPro" id="IPR003953">
    <property type="entry name" value="FAD-dep_OxRdtase_2_FAD-bd"/>
</dbReference>
<comment type="cofactor">
    <cofactor evidence="1">
        <name>FAD</name>
        <dbReference type="ChEBI" id="CHEBI:57692"/>
    </cofactor>
</comment>
<dbReference type="PANTHER" id="PTHR47470:SF1">
    <property type="entry name" value="FAD-DEPENDENT OXIDOREDUCTASE 2 FAD BINDING DOMAIN-CONTAINING PROTEIN"/>
    <property type="match status" value="1"/>
</dbReference>
<evidence type="ECO:0000259" key="17">
    <source>
        <dbReference type="Pfam" id="PF00890"/>
    </source>
</evidence>
<dbReference type="Proteomes" id="UP001501222">
    <property type="component" value="Unassembled WGS sequence"/>
</dbReference>
<evidence type="ECO:0000256" key="7">
    <source>
        <dbReference type="ARBA" id="ARBA00023098"/>
    </source>
</evidence>
<evidence type="ECO:0000256" key="9">
    <source>
        <dbReference type="ARBA" id="ARBA00023221"/>
    </source>
</evidence>
<dbReference type="PANTHER" id="PTHR47470">
    <property type="entry name" value="CHOLESTEROL OXIDASE"/>
    <property type="match status" value="1"/>
</dbReference>
<evidence type="ECO:0000259" key="16">
    <source>
        <dbReference type="Pfam" id="PF00732"/>
    </source>
</evidence>
<organism evidence="19 20">
    <name type="scientific">Kribbella ginsengisoli</name>
    <dbReference type="NCBI Taxonomy" id="363865"/>
    <lineage>
        <taxon>Bacteria</taxon>
        <taxon>Bacillati</taxon>
        <taxon>Actinomycetota</taxon>
        <taxon>Actinomycetes</taxon>
        <taxon>Propionibacteriales</taxon>
        <taxon>Kribbellaceae</taxon>
        <taxon>Kribbella</taxon>
    </lineage>
</organism>
<keyword evidence="20" id="KW-1185">Reference proteome</keyword>
<dbReference type="Gene3D" id="3.50.50.60">
    <property type="entry name" value="FAD/NAD(P)-binding domain"/>
    <property type="match status" value="4"/>
</dbReference>
<dbReference type="RefSeq" id="WP_344850631.1">
    <property type="nucleotide sequence ID" value="NZ_BAABAA010000030.1"/>
</dbReference>
<keyword evidence="9" id="KW-0753">Steroid metabolism</keyword>
<sequence length="528" mass="56214">MTVETVDVVVIGSGFGGAIPAYHCAAAGARVVILERGPRLNTSQFAQDMAIGSYTRTIDTIIGDGITVLAGNCVGGSSVVYFAASLRAPSFVFDRHGGQGQRLWPAAISRAALDPWYDRVEAALPVAQQAWTDVSYAGGVFAAACARAGRTCNPVPVAVDLERCTNCNWMLSGCVFDAKRSLLHNYLPAAEAAGAQIRPLHEVQMISPALTPNFRYRVTALRYDTDGLVAATECMEAKVVVLAAGAVGTPIILQRSAVLLGSMPRAVGRYFSGNGDRVSVAVMNDDRVRNVLRLSTSAGSGYDAFPVGKAITAMTFDRLDGSRPEFERFALQQIYFPPMTNLLGAAPGWWGPSKKQMRQRWRSWLTILAMTEDENEGSFGLPPPVGSFTRIAPALALGSMSYRPSPDTRLGWALADAELKAVMERDGLATVTPWHEEAGGVVTAHPLGSCRIGDDPETSALDSRHELRGHPGLFVTDAAAVPTTLCVNPSLTVAALAERAAPFVHERLAASGVSVRPLSTGLNQELTS</sequence>
<feature type="domain" description="FAD-dependent oxidoreductase 2 FAD-binding" evidence="17">
    <location>
        <begin position="7"/>
        <end position="46"/>
    </location>
</feature>
<keyword evidence="7" id="KW-0443">Lipid metabolism</keyword>
<keyword evidence="8" id="KW-1207">Sterol metabolism</keyword>
<evidence type="ECO:0000256" key="11">
    <source>
        <dbReference type="ARBA" id="ARBA00038856"/>
    </source>
</evidence>
<evidence type="ECO:0000313" key="19">
    <source>
        <dbReference type="EMBL" id="GAA3600714.1"/>
    </source>
</evidence>
<evidence type="ECO:0000313" key="20">
    <source>
        <dbReference type="Proteomes" id="UP001501222"/>
    </source>
</evidence>
<dbReference type="EC" id="5.3.3.1" evidence="11"/>
<accession>A0ABP6Z8T5</accession>
<feature type="domain" description="Glucose-methanol-choline oxidoreductase N-terminal" evidence="16">
    <location>
        <begin position="66"/>
        <end position="258"/>
    </location>
</feature>
<dbReference type="InterPro" id="IPR036188">
    <property type="entry name" value="FAD/NAD-bd_sf"/>
</dbReference>
<dbReference type="EC" id="1.1.3.6" evidence="13"/>
<evidence type="ECO:0000256" key="5">
    <source>
        <dbReference type="ARBA" id="ARBA00022827"/>
    </source>
</evidence>